<feature type="region of interest" description="Disordered" evidence="1">
    <location>
        <begin position="1"/>
        <end position="58"/>
    </location>
</feature>
<feature type="compositionally biased region" description="Basic and acidic residues" evidence="1">
    <location>
        <begin position="77"/>
        <end position="87"/>
    </location>
</feature>
<protein>
    <submittedName>
        <fullName evidence="3">ELMO domain-containing protein 3</fullName>
    </submittedName>
</protein>
<dbReference type="OrthoDB" id="266227at2759"/>
<sequence length="318" mass="35758">MKHPERRILIEVPPFSPPDELNTAAKQAENASDSMLEQNGCEDEDVWDSLARSHPSQAQPMRFIVNDLIRAALTCDDGHSAQPREGEGNDSEDPELGPGKEQERTMDSKKTRKFMSRLGALRPSRGSSSQWTDLDDLERLAKTALDWSRHEDQCIMEALYQRVAKGEQHGFPDNATPSSKWESIGFQGIDPSTDLRGCGLLGPIQMVALGEEEPDLVRNALALSREGKREFPFMAVSLNFTIATLQVLRRHANDRRIGSSAREAGVLLFKAFWKAMVQRWSDQKMVLANFSPLLAEFRDAAMKKPVRFMQQYSASKKL</sequence>
<feature type="region of interest" description="Disordered" evidence="1">
    <location>
        <begin position="77"/>
        <end position="110"/>
    </location>
</feature>
<dbReference type="Pfam" id="PF04727">
    <property type="entry name" value="ELMO_CED12"/>
    <property type="match status" value="1"/>
</dbReference>
<evidence type="ECO:0000313" key="4">
    <source>
        <dbReference type="Proteomes" id="UP000241890"/>
    </source>
</evidence>
<comment type="caution">
    <text evidence="3">The sequence shown here is derived from an EMBL/GenBank/DDBJ whole genome shotgun (WGS) entry which is preliminary data.</text>
</comment>
<evidence type="ECO:0000259" key="2">
    <source>
        <dbReference type="PROSITE" id="PS51335"/>
    </source>
</evidence>
<proteinExistence type="predicted"/>
<dbReference type="Proteomes" id="UP000241890">
    <property type="component" value="Unassembled WGS sequence"/>
</dbReference>
<evidence type="ECO:0000256" key="1">
    <source>
        <dbReference type="SAM" id="MobiDB-lite"/>
    </source>
</evidence>
<feature type="compositionally biased region" description="Basic and acidic residues" evidence="1">
    <location>
        <begin position="98"/>
        <end position="109"/>
    </location>
</feature>
<organism evidence="3 4">
    <name type="scientific">Hondaea fermentalgiana</name>
    <dbReference type="NCBI Taxonomy" id="2315210"/>
    <lineage>
        <taxon>Eukaryota</taxon>
        <taxon>Sar</taxon>
        <taxon>Stramenopiles</taxon>
        <taxon>Bigyra</taxon>
        <taxon>Labyrinthulomycetes</taxon>
        <taxon>Thraustochytrida</taxon>
        <taxon>Thraustochytriidae</taxon>
        <taxon>Hondaea</taxon>
    </lineage>
</organism>
<dbReference type="PANTHER" id="PTHR12771:SF2">
    <property type="entry name" value="ELMO DOMAIN-CONTAINING PROTEIN 3"/>
    <property type="match status" value="1"/>
</dbReference>
<dbReference type="InParanoid" id="A0A2R5GMJ5"/>
<dbReference type="EMBL" id="BEYU01000115">
    <property type="protein sequence ID" value="GBG32122.1"/>
    <property type="molecule type" value="Genomic_DNA"/>
</dbReference>
<dbReference type="PANTHER" id="PTHR12771">
    <property type="entry name" value="ENGULFMENT AND CELL MOTILITY"/>
    <property type="match status" value="1"/>
</dbReference>
<keyword evidence="4" id="KW-1185">Reference proteome</keyword>
<accession>A0A2R5GMJ5</accession>
<dbReference type="InterPro" id="IPR050868">
    <property type="entry name" value="ELMO_domain-containing"/>
</dbReference>
<dbReference type="AlphaFoldDB" id="A0A2R5GMJ5"/>
<reference evidence="3 4" key="1">
    <citation type="submission" date="2017-12" db="EMBL/GenBank/DDBJ databases">
        <title>Sequencing, de novo assembly and annotation of complete genome of a new Thraustochytrid species, strain FCC1311.</title>
        <authorList>
            <person name="Sedici K."/>
            <person name="Godart F."/>
            <person name="Aiese Cigliano R."/>
            <person name="Sanseverino W."/>
            <person name="Barakat M."/>
            <person name="Ortet P."/>
            <person name="Marechal E."/>
            <person name="Cagnac O."/>
            <person name="Amato A."/>
        </authorList>
    </citation>
    <scope>NUCLEOTIDE SEQUENCE [LARGE SCALE GENOMIC DNA]</scope>
</reference>
<name>A0A2R5GMJ5_9STRA</name>
<feature type="domain" description="ELMO" evidence="2">
    <location>
        <begin position="151"/>
        <end position="305"/>
    </location>
</feature>
<dbReference type="PROSITE" id="PS51335">
    <property type="entry name" value="ELMO"/>
    <property type="match status" value="1"/>
</dbReference>
<evidence type="ECO:0000313" key="3">
    <source>
        <dbReference type="EMBL" id="GBG32122.1"/>
    </source>
</evidence>
<dbReference type="InterPro" id="IPR006816">
    <property type="entry name" value="ELMO_dom"/>
</dbReference>
<gene>
    <name evidence="3" type="ORF">FCC1311_083472</name>
</gene>